<gene>
    <name evidence="2" type="ORF">ECD07_22325</name>
    <name evidence="3" type="ORF">EIW74_22355</name>
    <name evidence="4" type="ORF">GB147_23000</name>
</gene>
<reference evidence="2" key="2">
    <citation type="submission" date="2018-10" db="EMBL/GenBank/DDBJ databases">
        <authorList>
            <person name="Ashton P.M."/>
            <person name="Dallman T."/>
            <person name="Nair S."/>
            <person name="De Pinna E."/>
            <person name="Peters T."/>
            <person name="Grant K."/>
        </authorList>
    </citation>
    <scope>NUCLEOTIDE SEQUENCE [LARGE SCALE GENOMIC DNA]</scope>
    <source>
        <strain evidence="2">627415</strain>
        <strain evidence="3">644161</strain>
    </source>
</reference>
<evidence type="ECO:0000256" key="1">
    <source>
        <dbReference type="SAM" id="Coils"/>
    </source>
</evidence>
<keyword evidence="1" id="KW-0175">Coiled coil</keyword>
<proteinExistence type="predicted"/>
<sequence>MSSTKLILVFLISILAFNVRADIFYGTLRGESIIELKSPFTGVIKHNLSIDGSVHENISPVTIKSYELESKKEILNIKIKTLKAKITRLANEYKGAKSSYERGFISRSELYEKQDAINEAKIMLQELKIERSALMYMLELGEPIINKKYLIREYYTVNNQVVNSGDRVVSIETVDNFFIDIKYDPVSMKGRIQDKEINVKSLVTGRVGKAVVYKVSNPVDNTNTHGSKIASLLVTADSLDLPQLLDTVFEVNVYDKNKY</sequence>
<dbReference type="EMBL" id="AAHTGA010000026">
    <property type="protein sequence ID" value="ECA0918796.1"/>
    <property type="molecule type" value="Genomic_DNA"/>
</dbReference>
<evidence type="ECO:0000313" key="2">
    <source>
        <dbReference type="EMBL" id="EBZ5487388.1"/>
    </source>
</evidence>
<evidence type="ECO:0000313" key="3">
    <source>
        <dbReference type="EMBL" id="ECA0918796.1"/>
    </source>
</evidence>
<organism evidence="2">
    <name type="scientific">Salmonella enterica subsp. enterica serovar Mikawasima</name>
    <dbReference type="NCBI Taxonomy" id="149388"/>
    <lineage>
        <taxon>Bacteria</taxon>
        <taxon>Pseudomonadati</taxon>
        <taxon>Pseudomonadota</taxon>
        <taxon>Gammaproteobacteria</taxon>
        <taxon>Enterobacterales</taxon>
        <taxon>Enterobacteriaceae</taxon>
        <taxon>Salmonella</taxon>
    </lineage>
</organism>
<accession>A0A5H5XBU7</accession>
<reference evidence="4" key="3">
    <citation type="submission" date="2019-10" db="EMBL/GenBank/DDBJ databases">
        <authorList>
            <consortium name="NCBI Pathogen Detection Project"/>
        </authorList>
    </citation>
    <scope>NUCLEOTIDE SEQUENCE</scope>
    <source>
        <strain evidence="4">Salmonella enterica</strain>
    </source>
</reference>
<protein>
    <recommendedName>
        <fullName evidence="5">HlyD family efflux transporter periplasmic adaptor subunit</fullName>
    </recommendedName>
</protein>
<dbReference type="Proteomes" id="UP000839927">
    <property type="component" value="Unassembled WGS sequence"/>
</dbReference>
<feature type="coiled-coil region" evidence="1">
    <location>
        <begin position="72"/>
        <end position="130"/>
    </location>
</feature>
<dbReference type="EMBL" id="AAHRMF010000025">
    <property type="protein sequence ID" value="EBZ5487388.1"/>
    <property type="molecule type" value="Genomic_DNA"/>
</dbReference>
<evidence type="ECO:0008006" key="5">
    <source>
        <dbReference type="Google" id="ProtNLM"/>
    </source>
</evidence>
<dbReference type="EMBL" id="DAAHBQ010000194">
    <property type="protein sequence ID" value="HAB5517231.1"/>
    <property type="molecule type" value="Genomic_DNA"/>
</dbReference>
<reference evidence="4" key="1">
    <citation type="journal article" date="2018" name="Genome Biol.">
        <title>SKESA: strategic k-mer extension for scrupulous assemblies.</title>
        <authorList>
            <person name="Souvorov A."/>
            <person name="Agarwala R."/>
            <person name="Lipman D.J."/>
        </authorList>
    </citation>
    <scope>NUCLEOTIDE SEQUENCE</scope>
    <source>
        <strain evidence="4">Salmonella enterica</strain>
    </source>
</reference>
<dbReference type="AlphaFoldDB" id="A0A5H5XBU7"/>
<evidence type="ECO:0000313" key="4">
    <source>
        <dbReference type="EMBL" id="HAB5517231.1"/>
    </source>
</evidence>
<comment type="caution">
    <text evidence="2">The sequence shown here is derived from an EMBL/GenBank/DDBJ whole genome shotgun (WGS) entry which is preliminary data.</text>
</comment>
<name>A0A5H5XBU7_SALET</name>